<dbReference type="Gene3D" id="1.10.10.1320">
    <property type="entry name" value="Anti-sigma factor, zinc-finger domain"/>
    <property type="match status" value="1"/>
</dbReference>
<dbReference type="EMBL" id="CP150096">
    <property type="protein sequence ID" value="WZN47296.1"/>
    <property type="molecule type" value="Genomic_DNA"/>
</dbReference>
<reference evidence="2 3" key="1">
    <citation type="submission" date="2024-03" db="EMBL/GenBank/DDBJ databases">
        <title>Chitinophaga caseinilytica sp. nov., a casein hydrolysing bacterium isolated from forest soil.</title>
        <authorList>
            <person name="Lee D.S."/>
            <person name="Han D.M."/>
            <person name="Baek J.H."/>
            <person name="Choi D.G."/>
            <person name="Jeon J.H."/>
            <person name="Jeon C.O."/>
        </authorList>
    </citation>
    <scope>NUCLEOTIDE SEQUENCE [LARGE SCALE GENOMIC DNA]</scope>
    <source>
        <strain evidence="2 3">KACC 19118</strain>
    </source>
</reference>
<evidence type="ECO:0000313" key="2">
    <source>
        <dbReference type="EMBL" id="WZN47296.1"/>
    </source>
</evidence>
<dbReference type="Proteomes" id="UP001449657">
    <property type="component" value="Chromosome"/>
</dbReference>
<protein>
    <recommendedName>
        <fullName evidence="4">Zinc-finger domain-containing protein</fullName>
    </recommendedName>
</protein>
<organism evidence="2 3">
    <name type="scientific">Chitinophaga caseinilytica</name>
    <dbReference type="NCBI Taxonomy" id="2267521"/>
    <lineage>
        <taxon>Bacteria</taxon>
        <taxon>Pseudomonadati</taxon>
        <taxon>Bacteroidota</taxon>
        <taxon>Chitinophagia</taxon>
        <taxon>Chitinophagales</taxon>
        <taxon>Chitinophagaceae</taxon>
        <taxon>Chitinophaga</taxon>
    </lineage>
</organism>
<gene>
    <name evidence="2" type="ORF">WJU22_03765</name>
</gene>
<keyword evidence="3" id="KW-1185">Reference proteome</keyword>
<evidence type="ECO:0008006" key="4">
    <source>
        <dbReference type="Google" id="ProtNLM"/>
    </source>
</evidence>
<feature type="region of interest" description="Disordered" evidence="1">
    <location>
        <begin position="174"/>
        <end position="196"/>
    </location>
</feature>
<feature type="region of interest" description="Disordered" evidence="1">
    <location>
        <begin position="219"/>
        <end position="255"/>
    </location>
</feature>
<proteinExistence type="predicted"/>
<evidence type="ECO:0000256" key="1">
    <source>
        <dbReference type="SAM" id="MobiDB-lite"/>
    </source>
</evidence>
<sequence length="350" mass="37301">MSVDIHISNYEEYLYSYVDGELNPEEAAALEAFVAANPRVRAELDQLLATKLPVPGPVFDGKAALYRQSAAPERNYETVLLEYIDGELSAAEVNALEAFMDEHPALRAELAVWQKARLQPDPAVSFGDKSTLYRHAEKQRVVRMDRRYWWAAAAMLAGSLFLLRNSFRQDDAAPATQPMAVTQPAAPSAQPDATPVVPQAAETLPASPEKAAALADAGIQPRNTANATKQRPAATAVSPEKDVKVNEPADATPAASNTLLALNTIDRPAPRPEAASVNASISGAAAGIKAPEAAPVKTSIDVQHTASLATAAPEPPGELIMSVTGNGLESKVLDKVTNVARIFAKKRNNR</sequence>
<dbReference type="InterPro" id="IPR041916">
    <property type="entry name" value="Anti_sigma_zinc_sf"/>
</dbReference>
<accession>A0ABZ2Z4X1</accession>
<evidence type="ECO:0000313" key="3">
    <source>
        <dbReference type="Proteomes" id="UP001449657"/>
    </source>
</evidence>
<name>A0ABZ2Z4X1_9BACT</name>
<dbReference type="RefSeq" id="WP_341841944.1">
    <property type="nucleotide sequence ID" value="NZ_CP149792.1"/>
</dbReference>